<name>A0A8J2KYQ9_9HEXA</name>
<gene>
    <name evidence="3" type="ORF">AFUS01_LOCUS35915</name>
</gene>
<keyword evidence="1" id="KW-1133">Transmembrane helix</keyword>
<evidence type="ECO:0000256" key="1">
    <source>
        <dbReference type="SAM" id="Phobius"/>
    </source>
</evidence>
<evidence type="ECO:0000259" key="2">
    <source>
        <dbReference type="PROSITE" id="PS01186"/>
    </source>
</evidence>
<reference evidence="3" key="1">
    <citation type="submission" date="2021-06" db="EMBL/GenBank/DDBJ databases">
        <authorList>
            <person name="Hodson N. C."/>
            <person name="Mongue J. A."/>
            <person name="Jaron S. K."/>
        </authorList>
    </citation>
    <scope>NUCLEOTIDE SEQUENCE</scope>
</reference>
<comment type="caution">
    <text evidence="3">The sequence shown here is derived from an EMBL/GenBank/DDBJ whole genome shotgun (WGS) entry which is preliminary data.</text>
</comment>
<dbReference type="InterPro" id="IPR000742">
    <property type="entry name" value="EGF"/>
</dbReference>
<feature type="domain" description="EGF-like" evidence="2">
    <location>
        <begin position="237"/>
        <end position="251"/>
    </location>
</feature>
<dbReference type="AlphaFoldDB" id="A0A8J2KYQ9"/>
<dbReference type="PROSITE" id="PS01186">
    <property type="entry name" value="EGF_2"/>
    <property type="match status" value="1"/>
</dbReference>
<keyword evidence="4" id="KW-1185">Reference proteome</keyword>
<evidence type="ECO:0000313" key="3">
    <source>
        <dbReference type="EMBL" id="CAG7825827.1"/>
    </source>
</evidence>
<organism evidence="3 4">
    <name type="scientific">Allacma fusca</name>
    <dbReference type="NCBI Taxonomy" id="39272"/>
    <lineage>
        <taxon>Eukaryota</taxon>
        <taxon>Metazoa</taxon>
        <taxon>Ecdysozoa</taxon>
        <taxon>Arthropoda</taxon>
        <taxon>Hexapoda</taxon>
        <taxon>Collembola</taxon>
        <taxon>Symphypleona</taxon>
        <taxon>Sminthuridae</taxon>
        <taxon>Allacma</taxon>
    </lineage>
</organism>
<sequence>MSSNTRAVIRAKLGHKIVLAAIATACLTGLLIFVLTRFSNRKPFQKVMCDSSKIKNPESCSCPSGETQSSNGNCVQTFGGSCEKSIDCEDNLVCHSGKCICRLLDQKYSKGKNFCISRIGGPCIGSFGCPELSFCKKFVFQEYGMCQCNGGFLVSPEGHCEGSYLQSCSSLVPCDSISGLACIDGFCRCQNFGWFDEGRRVCLGLVGSTCDLSLKEESSCVENAECLRQHPKLPPTCTCKQGFSVDATYTCEEWSKK</sequence>
<keyword evidence="1" id="KW-0472">Membrane</keyword>
<dbReference type="OrthoDB" id="409374at2759"/>
<keyword evidence="1" id="KW-0812">Transmembrane</keyword>
<accession>A0A8J2KYQ9</accession>
<proteinExistence type="predicted"/>
<dbReference type="Proteomes" id="UP000708208">
    <property type="component" value="Unassembled WGS sequence"/>
</dbReference>
<evidence type="ECO:0000313" key="4">
    <source>
        <dbReference type="Proteomes" id="UP000708208"/>
    </source>
</evidence>
<feature type="transmembrane region" description="Helical" evidence="1">
    <location>
        <begin position="17"/>
        <end position="38"/>
    </location>
</feature>
<dbReference type="EMBL" id="CAJVCH010537646">
    <property type="protein sequence ID" value="CAG7825827.1"/>
    <property type="molecule type" value="Genomic_DNA"/>
</dbReference>
<protein>
    <recommendedName>
        <fullName evidence="2">EGF-like domain-containing protein</fullName>
    </recommendedName>
</protein>